<dbReference type="Proteomes" id="UP001177023">
    <property type="component" value="Unassembled WGS sequence"/>
</dbReference>
<dbReference type="AlphaFoldDB" id="A0AA36CY46"/>
<accession>A0AA36CY46</accession>
<sequence length="86" mass="10072">MSSNPSKLQLKRERRQANRARLDEQQRAAREEQIERTSAIFWNSLAGEEQRRELRASLIPKIFGAPTEQRPLTIDDLQSPFQQKPK</sequence>
<protein>
    <submittedName>
        <fullName evidence="2">Uncharacterized protein</fullName>
    </submittedName>
</protein>
<keyword evidence="3" id="KW-1185">Reference proteome</keyword>
<organism evidence="2 3">
    <name type="scientific">Mesorhabditis spiculigera</name>
    <dbReference type="NCBI Taxonomy" id="96644"/>
    <lineage>
        <taxon>Eukaryota</taxon>
        <taxon>Metazoa</taxon>
        <taxon>Ecdysozoa</taxon>
        <taxon>Nematoda</taxon>
        <taxon>Chromadorea</taxon>
        <taxon>Rhabditida</taxon>
        <taxon>Rhabditina</taxon>
        <taxon>Rhabditomorpha</taxon>
        <taxon>Rhabditoidea</taxon>
        <taxon>Rhabditidae</taxon>
        <taxon>Mesorhabditinae</taxon>
        <taxon>Mesorhabditis</taxon>
    </lineage>
</organism>
<evidence type="ECO:0000256" key="1">
    <source>
        <dbReference type="SAM" id="MobiDB-lite"/>
    </source>
</evidence>
<reference evidence="2" key="1">
    <citation type="submission" date="2023-06" db="EMBL/GenBank/DDBJ databases">
        <authorList>
            <person name="Delattre M."/>
        </authorList>
    </citation>
    <scope>NUCLEOTIDE SEQUENCE</scope>
    <source>
        <strain evidence="2">AF72</strain>
    </source>
</reference>
<feature type="compositionally biased region" description="Basic and acidic residues" evidence="1">
    <location>
        <begin position="20"/>
        <end position="33"/>
    </location>
</feature>
<proteinExistence type="predicted"/>
<evidence type="ECO:0000313" key="2">
    <source>
        <dbReference type="EMBL" id="CAJ0577514.1"/>
    </source>
</evidence>
<evidence type="ECO:0000313" key="3">
    <source>
        <dbReference type="Proteomes" id="UP001177023"/>
    </source>
</evidence>
<comment type="caution">
    <text evidence="2">The sequence shown here is derived from an EMBL/GenBank/DDBJ whole genome shotgun (WGS) entry which is preliminary data.</text>
</comment>
<name>A0AA36CY46_9BILA</name>
<dbReference type="EMBL" id="CATQJA010002651">
    <property type="protein sequence ID" value="CAJ0577514.1"/>
    <property type="molecule type" value="Genomic_DNA"/>
</dbReference>
<gene>
    <name evidence="2" type="ORF">MSPICULIGERA_LOCUS15786</name>
</gene>
<feature type="region of interest" description="Disordered" evidence="1">
    <location>
        <begin position="65"/>
        <end position="86"/>
    </location>
</feature>
<feature type="region of interest" description="Disordered" evidence="1">
    <location>
        <begin position="1"/>
        <end position="33"/>
    </location>
</feature>
<feature type="non-terminal residue" evidence="2">
    <location>
        <position position="86"/>
    </location>
</feature>